<dbReference type="SUPFAM" id="SSF57535">
    <property type="entry name" value="Complement control module/SCR domain"/>
    <property type="match status" value="1"/>
</dbReference>
<dbReference type="OrthoDB" id="6127264at2759"/>
<evidence type="ECO:0000259" key="11">
    <source>
        <dbReference type="PROSITE" id="PS51212"/>
    </source>
</evidence>
<dbReference type="InterPro" id="IPR000436">
    <property type="entry name" value="Sushi_SCR_CCP_dom"/>
</dbReference>
<evidence type="ECO:0000256" key="2">
    <source>
        <dbReference type="ARBA" id="ARBA00022692"/>
    </source>
</evidence>
<organism evidence="12 13">
    <name type="scientific">Stichopus japonicus</name>
    <name type="common">Sea cucumber</name>
    <dbReference type="NCBI Taxonomy" id="307972"/>
    <lineage>
        <taxon>Eukaryota</taxon>
        <taxon>Metazoa</taxon>
        <taxon>Echinodermata</taxon>
        <taxon>Eleutherozoa</taxon>
        <taxon>Echinozoa</taxon>
        <taxon>Holothuroidea</taxon>
        <taxon>Aspidochirotacea</taxon>
        <taxon>Aspidochirotida</taxon>
        <taxon>Stichopodidae</taxon>
        <taxon>Apostichopus</taxon>
    </lineage>
</organism>
<comment type="caution">
    <text evidence="8">Lacks conserved residue(s) required for the propagation of feature annotation.</text>
</comment>
<evidence type="ECO:0000259" key="10">
    <source>
        <dbReference type="PROSITE" id="PS50923"/>
    </source>
</evidence>
<dbReference type="InterPro" id="IPR035976">
    <property type="entry name" value="Sushi/SCR/CCP_sf"/>
</dbReference>
<dbReference type="Proteomes" id="UP000230750">
    <property type="component" value="Unassembled WGS sequence"/>
</dbReference>
<gene>
    <name evidence="12" type="ORF">BSL78_16357</name>
</gene>
<keyword evidence="8" id="KW-0768">Sushi</keyword>
<protein>
    <submittedName>
        <fullName evidence="12">Uncharacterized protein</fullName>
    </submittedName>
</protein>
<dbReference type="AlphaFoldDB" id="A0A2G8KFM6"/>
<dbReference type="InterPro" id="IPR002889">
    <property type="entry name" value="WSC_carb-bd"/>
</dbReference>
<evidence type="ECO:0000256" key="7">
    <source>
        <dbReference type="ARBA" id="ARBA00023180"/>
    </source>
</evidence>
<evidence type="ECO:0000256" key="4">
    <source>
        <dbReference type="ARBA" id="ARBA00022989"/>
    </source>
</evidence>
<keyword evidence="4" id="KW-1133">Transmembrane helix</keyword>
<dbReference type="Pfam" id="PF01822">
    <property type="entry name" value="WSC"/>
    <property type="match status" value="1"/>
</dbReference>
<evidence type="ECO:0000256" key="8">
    <source>
        <dbReference type="PROSITE-ProRule" id="PRU00302"/>
    </source>
</evidence>
<dbReference type="SMART" id="SM00032">
    <property type="entry name" value="CCP"/>
    <property type="match status" value="1"/>
</dbReference>
<accession>A0A2G8KFM6</accession>
<comment type="subcellular location">
    <subcellularLocation>
        <location evidence="1">Membrane</location>
        <topology evidence="1">Single-pass membrane protein</topology>
    </subcellularLocation>
</comment>
<evidence type="ECO:0000256" key="6">
    <source>
        <dbReference type="ARBA" id="ARBA00023157"/>
    </source>
</evidence>
<feature type="domain" description="Sushi" evidence="10">
    <location>
        <begin position="91"/>
        <end position="149"/>
    </location>
</feature>
<name>A0A2G8KFM6_STIJA</name>
<dbReference type="PANTHER" id="PTHR24269">
    <property type="entry name" value="KREMEN PROTEIN"/>
    <property type="match status" value="1"/>
</dbReference>
<dbReference type="PROSITE" id="PS51212">
    <property type="entry name" value="WSC"/>
    <property type="match status" value="1"/>
</dbReference>
<keyword evidence="13" id="KW-1185">Reference proteome</keyword>
<evidence type="ECO:0000256" key="9">
    <source>
        <dbReference type="SAM" id="MobiDB-lite"/>
    </source>
</evidence>
<evidence type="ECO:0000313" key="13">
    <source>
        <dbReference type="Proteomes" id="UP000230750"/>
    </source>
</evidence>
<keyword evidence="6" id="KW-1015">Disulfide bond</keyword>
<keyword evidence="2" id="KW-0812">Transmembrane</keyword>
<dbReference type="GO" id="GO:0005886">
    <property type="term" value="C:plasma membrane"/>
    <property type="evidence" value="ECO:0007669"/>
    <property type="project" value="TreeGrafter"/>
</dbReference>
<feature type="region of interest" description="Disordered" evidence="9">
    <location>
        <begin position="197"/>
        <end position="250"/>
    </location>
</feature>
<dbReference type="PROSITE" id="PS50923">
    <property type="entry name" value="SUSHI"/>
    <property type="match status" value="1"/>
</dbReference>
<proteinExistence type="predicted"/>
<keyword evidence="5" id="KW-0472">Membrane</keyword>
<sequence length="276" mass="30418">MDEKALHDFGGYIPNSLTVDYCFQYCNDNDGGKAYAYFGLAAPFCLCGRSDADYARYGPLSENRCSGTCSGDREQKCGSDVSTRVFRRNDTLCNTMPLLPNGEVDQNGVVARFRCNPGYRLLGEEFLTCGYNYNTAQHVWNGMSPVCNTAIVTNTPKLPTRAQRVPSTTPKVTMQKRSSTTHPIKTETTTQVIVHSTTKGQGVIPTTTKQRNELNTKASTRTSSKPTLTDPVQRSTKQRTQTESLKESGTPKLFTSSASLVMMSISTSLLLLKIFQ</sequence>
<dbReference type="InterPro" id="IPR051836">
    <property type="entry name" value="Kremen_rcpt"/>
</dbReference>
<feature type="region of interest" description="Disordered" evidence="9">
    <location>
        <begin position="160"/>
        <end position="182"/>
    </location>
</feature>
<comment type="caution">
    <text evidence="12">The sequence shown here is derived from an EMBL/GenBank/DDBJ whole genome shotgun (WGS) entry which is preliminary data.</text>
</comment>
<evidence type="ECO:0000256" key="1">
    <source>
        <dbReference type="ARBA" id="ARBA00004167"/>
    </source>
</evidence>
<evidence type="ECO:0000256" key="5">
    <source>
        <dbReference type="ARBA" id="ARBA00023136"/>
    </source>
</evidence>
<reference evidence="12 13" key="1">
    <citation type="journal article" date="2017" name="PLoS Biol.">
        <title>The sea cucumber genome provides insights into morphological evolution and visceral regeneration.</title>
        <authorList>
            <person name="Zhang X."/>
            <person name="Sun L."/>
            <person name="Yuan J."/>
            <person name="Sun Y."/>
            <person name="Gao Y."/>
            <person name="Zhang L."/>
            <person name="Li S."/>
            <person name="Dai H."/>
            <person name="Hamel J.F."/>
            <person name="Liu C."/>
            <person name="Yu Y."/>
            <person name="Liu S."/>
            <person name="Lin W."/>
            <person name="Guo K."/>
            <person name="Jin S."/>
            <person name="Xu P."/>
            <person name="Storey K.B."/>
            <person name="Huan P."/>
            <person name="Zhang T."/>
            <person name="Zhou Y."/>
            <person name="Zhang J."/>
            <person name="Lin C."/>
            <person name="Li X."/>
            <person name="Xing L."/>
            <person name="Huo D."/>
            <person name="Sun M."/>
            <person name="Wang L."/>
            <person name="Mercier A."/>
            <person name="Li F."/>
            <person name="Yang H."/>
            <person name="Xiang J."/>
        </authorList>
    </citation>
    <scope>NUCLEOTIDE SEQUENCE [LARGE SCALE GENOMIC DNA]</scope>
    <source>
        <strain evidence="12">Shaxun</strain>
        <tissue evidence="12">Muscle</tissue>
    </source>
</reference>
<feature type="domain" description="WSC" evidence="11">
    <location>
        <begin position="1"/>
        <end position="89"/>
    </location>
</feature>
<evidence type="ECO:0000256" key="3">
    <source>
        <dbReference type="ARBA" id="ARBA00022729"/>
    </source>
</evidence>
<dbReference type="Gene3D" id="2.10.70.10">
    <property type="entry name" value="Complement Module, domain 1"/>
    <property type="match status" value="1"/>
</dbReference>
<evidence type="ECO:0000313" key="12">
    <source>
        <dbReference type="EMBL" id="PIK46759.1"/>
    </source>
</evidence>
<feature type="compositionally biased region" description="Polar residues" evidence="9">
    <location>
        <begin position="197"/>
        <end position="243"/>
    </location>
</feature>
<dbReference type="CDD" id="cd00033">
    <property type="entry name" value="CCP"/>
    <property type="match status" value="1"/>
</dbReference>
<dbReference type="EMBL" id="MRZV01000621">
    <property type="protein sequence ID" value="PIK46759.1"/>
    <property type="molecule type" value="Genomic_DNA"/>
</dbReference>
<feature type="compositionally biased region" description="Polar residues" evidence="9">
    <location>
        <begin position="165"/>
        <end position="182"/>
    </location>
</feature>
<keyword evidence="7" id="KW-0325">Glycoprotein</keyword>
<dbReference type="PANTHER" id="PTHR24269:SF16">
    <property type="entry name" value="PROTEIN SLG1"/>
    <property type="match status" value="1"/>
</dbReference>
<keyword evidence="3" id="KW-0732">Signal</keyword>